<proteinExistence type="predicted"/>
<accession>A0A5B7H6U6</accession>
<dbReference type="Proteomes" id="UP000324222">
    <property type="component" value="Unassembled WGS sequence"/>
</dbReference>
<comment type="caution">
    <text evidence="1">The sequence shown here is derived from an EMBL/GenBank/DDBJ whole genome shotgun (WGS) entry which is preliminary data.</text>
</comment>
<reference evidence="1 2" key="1">
    <citation type="submission" date="2019-05" db="EMBL/GenBank/DDBJ databases">
        <title>Another draft genome of Portunus trituberculatus and its Hox gene families provides insights of decapod evolution.</title>
        <authorList>
            <person name="Jeong J.-H."/>
            <person name="Song I."/>
            <person name="Kim S."/>
            <person name="Choi T."/>
            <person name="Kim D."/>
            <person name="Ryu S."/>
            <person name="Kim W."/>
        </authorList>
    </citation>
    <scope>NUCLEOTIDE SEQUENCE [LARGE SCALE GENOMIC DNA]</scope>
    <source>
        <tissue evidence="1">Muscle</tissue>
    </source>
</reference>
<keyword evidence="2" id="KW-1185">Reference proteome</keyword>
<name>A0A5B7H6U6_PORTR</name>
<protein>
    <submittedName>
        <fullName evidence="1">Uncharacterized protein</fullName>
    </submittedName>
</protein>
<organism evidence="1 2">
    <name type="scientific">Portunus trituberculatus</name>
    <name type="common">Swimming crab</name>
    <name type="synonym">Neptunus trituberculatus</name>
    <dbReference type="NCBI Taxonomy" id="210409"/>
    <lineage>
        <taxon>Eukaryota</taxon>
        <taxon>Metazoa</taxon>
        <taxon>Ecdysozoa</taxon>
        <taxon>Arthropoda</taxon>
        <taxon>Crustacea</taxon>
        <taxon>Multicrustacea</taxon>
        <taxon>Malacostraca</taxon>
        <taxon>Eumalacostraca</taxon>
        <taxon>Eucarida</taxon>
        <taxon>Decapoda</taxon>
        <taxon>Pleocyemata</taxon>
        <taxon>Brachyura</taxon>
        <taxon>Eubrachyura</taxon>
        <taxon>Portunoidea</taxon>
        <taxon>Portunidae</taxon>
        <taxon>Portuninae</taxon>
        <taxon>Portunus</taxon>
    </lineage>
</organism>
<dbReference type="AlphaFoldDB" id="A0A5B7H6U6"/>
<gene>
    <name evidence="1" type="ORF">E2C01_059489</name>
</gene>
<evidence type="ECO:0000313" key="1">
    <source>
        <dbReference type="EMBL" id="MPC65355.1"/>
    </source>
</evidence>
<sequence>MEIRVRLAWWGLAGSHTVRDYLKNYISPDPLISVKGGACITNLGFLGDVIRAPCRGFHRQQRQDNE</sequence>
<evidence type="ECO:0000313" key="2">
    <source>
        <dbReference type="Proteomes" id="UP000324222"/>
    </source>
</evidence>
<dbReference type="EMBL" id="VSRR010023258">
    <property type="protein sequence ID" value="MPC65355.1"/>
    <property type="molecule type" value="Genomic_DNA"/>
</dbReference>